<dbReference type="Proteomes" id="UP000317169">
    <property type="component" value="Unassembled WGS sequence"/>
</dbReference>
<evidence type="ECO:0000313" key="3">
    <source>
        <dbReference type="Proteomes" id="UP000317169"/>
    </source>
</evidence>
<proteinExistence type="predicted"/>
<dbReference type="InterPro" id="IPR023875">
    <property type="entry name" value="DNA_repair_put"/>
</dbReference>
<name>A0A507ZT77_9FLAO</name>
<accession>A0A507ZT77</accession>
<organism evidence="2 3">
    <name type="scientific">Haloflavibacter putidus</name>
    <dbReference type="NCBI Taxonomy" id="2576776"/>
    <lineage>
        <taxon>Bacteria</taxon>
        <taxon>Pseudomonadati</taxon>
        <taxon>Bacteroidota</taxon>
        <taxon>Flavobacteriia</taxon>
        <taxon>Flavobacteriales</taxon>
        <taxon>Flavobacteriaceae</taxon>
        <taxon>Haloflavibacter</taxon>
    </lineage>
</organism>
<dbReference type="NCBIfam" id="TIGR03915">
    <property type="entry name" value="SAM_7_link_chp"/>
    <property type="match status" value="1"/>
</dbReference>
<comment type="caution">
    <text evidence="2">The sequence shown here is derived from an EMBL/GenBank/DDBJ whole genome shotgun (WGS) entry which is preliminary data.</text>
</comment>
<dbReference type="Pfam" id="PF13566">
    <property type="entry name" value="DUF4130"/>
    <property type="match status" value="1"/>
</dbReference>
<dbReference type="OrthoDB" id="5290748at2"/>
<evidence type="ECO:0000313" key="2">
    <source>
        <dbReference type="EMBL" id="TQD38928.1"/>
    </source>
</evidence>
<sequence>MQTIFVYDGSFIGFLSAVFDVYDYRATSPKIVADQNYAASFFTKKNEVISSNAKAKRVWKGILKFGESQDASLIYRGFLSELPDMEKVLLAYIQLLFKAKKSIAKNFAEPEILRLSQINKKVGREKHRMEAFVRFRKTKDEIYFSTISPDFNVLPLIEKHFSKRYADQLWCIYDVSRNYGIYYDLQKAVIVHLDLPAQILNSPESIFTEEELNYQKLWKNYFESTNIAARANKKLHEQHIPKRYWKYLSEKALLAW</sequence>
<dbReference type="EMBL" id="VIAR01000006">
    <property type="protein sequence ID" value="TQD38928.1"/>
    <property type="molecule type" value="Genomic_DNA"/>
</dbReference>
<keyword evidence="3" id="KW-1185">Reference proteome</keyword>
<gene>
    <name evidence="2" type="ORF">FKR84_07585</name>
</gene>
<feature type="domain" description="DUF4130" evidence="1">
    <location>
        <begin position="84"/>
        <end position="250"/>
    </location>
</feature>
<reference evidence="2 3" key="1">
    <citation type="submission" date="2019-06" db="EMBL/GenBank/DDBJ databases">
        <title>Flavibacter putida gen. nov., sp. nov., a novel marine bacterium of the family Flavobacteriaceae isolated from coastal seawater.</title>
        <authorList>
            <person name="Feng X."/>
        </authorList>
    </citation>
    <scope>NUCLEOTIDE SEQUENCE [LARGE SCALE GENOMIC DNA]</scope>
    <source>
        <strain evidence="2 3">PLHSN227</strain>
    </source>
</reference>
<evidence type="ECO:0000259" key="1">
    <source>
        <dbReference type="Pfam" id="PF13566"/>
    </source>
</evidence>
<protein>
    <submittedName>
        <fullName evidence="2">DNA metabolism protein</fullName>
    </submittedName>
</protein>
<dbReference type="AlphaFoldDB" id="A0A507ZT77"/>
<dbReference type="InterPro" id="IPR025404">
    <property type="entry name" value="DUF4130"/>
</dbReference>